<protein>
    <submittedName>
        <fullName evidence="3">DUF3854 domain-containing protein</fullName>
    </submittedName>
</protein>
<evidence type="ECO:0000259" key="2">
    <source>
        <dbReference type="Pfam" id="PF12965"/>
    </source>
</evidence>
<dbReference type="CDD" id="cd01029">
    <property type="entry name" value="TOPRIM_primases"/>
    <property type="match status" value="1"/>
</dbReference>
<dbReference type="Gene3D" id="3.40.50.300">
    <property type="entry name" value="P-loop containing nucleotide triphosphate hydrolases"/>
    <property type="match status" value="1"/>
</dbReference>
<dbReference type="AlphaFoldDB" id="A0A372IQ87"/>
<keyword evidence="4" id="KW-1185">Reference proteome</keyword>
<dbReference type="Pfam" id="PF12965">
    <property type="entry name" value="DUF3854"/>
    <property type="match status" value="1"/>
</dbReference>
<organism evidence="3 4">
    <name type="scientific">Paracidobacterium acidisoli</name>
    <dbReference type="NCBI Taxonomy" id="2303751"/>
    <lineage>
        <taxon>Bacteria</taxon>
        <taxon>Pseudomonadati</taxon>
        <taxon>Acidobacteriota</taxon>
        <taxon>Terriglobia</taxon>
        <taxon>Terriglobales</taxon>
        <taxon>Acidobacteriaceae</taxon>
        <taxon>Paracidobacterium</taxon>
    </lineage>
</organism>
<evidence type="ECO:0000313" key="4">
    <source>
        <dbReference type="Proteomes" id="UP000264702"/>
    </source>
</evidence>
<feature type="domain" description="DUF3854" evidence="2">
    <location>
        <begin position="129"/>
        <end position="242"/>
    </location>
</feature>
<evidence type="ECO:0000256" key="1">
    <source>
        <dbReference type="SAM" id="MobiDB-lite"/>
    </source>
</evidence>
<feature type="compositionally biased region" description="Basic and acidic residues" evidence="1">
    <location>
        <begin position="102"/>
        <end position="115"/>
    </location>
</feature>
<dbReference type="InterPro" id="IPR034154">
    <property type="entry name" value="TOPRIM_DnaG/twinkle"/>
</dbReference>
<evidence type="ECO:0000313" key="3">
    <source>
        <dbReference type="EMBL" id="RFU17117.1"/>
    </source>
</evidence>
<dbReference type="InterPro" id="IPR024385">
    <property type="entry name" value="DUF3854"/>
</dbReference>
<dbReference type="EMBL" id="QVQT01000003">
    <property type="protein sequence ID" value="RFU17117.1"/>
    <property type="molecule type" value="Genomic_DNA"/>
</dbReference>
<reference evidence="3 4" key="1">
    <citation type="submission" date="2018-08" db="EMBL/GenBank/DDBJ databases">
        <title>Acidipila sp. 4G-K13, an acidobacterium isolated from forest soil.</title>
        <authorList>
            <person name="Gao Z.-H."/>
            <person name="Qiu L.-H."/>
        </authorList>
    </citation>
    <scope>NUCLEOTIDE SEQUENCE [LARGE SCALE GENOMIC DNA]</scope>
    <source>
        <strain evidence="3 4">4G-K13</strain>
    </source>
</reference>
<dbReference type="SUPFAM" id="SSF52540">
    <property type="entry name" value="P-loop containing nucleoside triphosphate hydrolases"/>
    <property type="match status" value="1"/>
</dbReference>
<accession>A0A372IQ87</accession>
<name>A0A372IQ87_9BACT</name>
<dbReference type="InterPro" id="IPR027417">
    <property type="entry name" value="P-loop_NTPase"/>
</dbReference>
<comment type="caution">
    <text evidence="3">The sequence shown here is derived from an EMBL/GenBank/DDBJ whole genome shotgun (WGS) entry which is preliminary data.</text>
</comment>
<dbReference type="OrthoDB" id="279540at2"/>
<dbReference type="Pfam" id="PF13481">
    <property type="entry name" value="AAA_25"/>
    <property type="match status" value="1"/>
</dbReference>
<sequence>MVSIPHNKLSNKRKSSKSLGKSKQVTPAIESPEAWAARYCTERGFDWEFAKKSDCERVDDAGAGRHGYVRRGGIIFHSNDPITHQRLTSGPLRHQHPIPYTEKGKAKERKFSQRKDSPYEPYFAPSMDWKRAFKDAKVDMILSEGPTRSLAGAKHERYVIALPGVNGHGSGDELHASLRRVIWKGRKVYICFDADAESNPDVRHHEQALARKLAKLGAVVYIVRIPQFAPRAGLDDLIGRSGDAGLQLQLDAAQPYNSEAAGVPIIECVADVEAREVEYLWDQRLPFSMLSGLEGNPGDGKTFIALEIAARGSRGQQPYSKAKCQPFNTLYMSYENITAITTKQRFSAMGGDQKRLFVLNGARNHDGTERTITLADVGTIEMAIKKTHARLVIIDPLQSYMGANVDSHKANETRPLLDALAKVAERLNICILIIRHLAKSSGGRAVHKGLGSIDITGAMRSVMMVGTAPDEPQNRALVHTKSNIGPLGESLRFSIEGKDNTAKVAWKGTSELTAADLAAPDAGKRRETQIGRAQKYLLTALADGPKPVNALVEGRDGEFSLQVLQKAGKELGVAKSREGEGGAWVWALQEFKFARKKAAQMSE</sequence>
<feature type="region of interest" description="Disordered" evidence="1">
    <location>
        <begin position="87"/>
        <end position="115"/>
    </location>
</feature>
<proteinExistence type="predicted"/>
<dbReference type="RefSeq" id="WP_117299436.1">
    <property type="nucleotide sequence ID" value="NZ_QVQT02000003.1"/>
</dbReference>
<dbReference type="Proteomes" id="UP000264702">
    <property type="component" value="Unassembled WGS sequence"/>
</dbReference>
<gene>
    <name evidence="3" type="ORF">D0Y96_10520</name>
</gene>
<feature type="region of interest" description="Disordered" evidence="1">
    <location>
        <begin position="1"/>
        <end position="27"/>
    </location>
</feature>